<protein>
    <submittedName>
        <fullName evidence="2">Uncharacterized protein</fullName>
    </submittedName>
</protein>
<reference evidence="2" key="2">
    <citation type="submission" date="2015-06" db="UniProtKB">
        <authorList>
            <consortium name="EnsemblPlants"/>
        </authorList>
    </citation>
    <scope>IDENTIFICATION</scope>
</reference>
<evidence type="ECO:0000313" key="3">
    <source>
        <dbReference type="Proteomes" id="UP000032141"/>
    </source>
</evidence>
<sequence>MDYIQKEEVVALGRWQTKEPKSLVNGLPLGPNAVKVFVDEVLNPTAFIWRPTVGKTNMEDFLNCYVVWPANCVVFEPDITDSPRRQQSDSKAVSSSSENQKSPLTPPAPKKPFTPASPLRRSEVQLYC</sequence>
<keyword evidence="3" id="KW-1185">Reference proteome</keyword>
<dbReference type="Proteomes" id="UP000032141">
    <property type="component" value="Unassembled WGS sequence"/>
</dbReference>
<dbReference type="Gramene" id="Bo08248s010.1">
    <property type="protein sequence ID" value="Bo08248s010.1"/>
    <property type="gene ID" value="Bo08248s010"/>
</dbReference>
<dbReference type="HOGENOM" id="CLU_1962671_0_0_1"/>
<reference evidence="2" key="1">
    <citation type="journal article" date="2014" name="Genome Biol.">
        <title>Transcriptome and methylome profiling reveals relics of genome dominance in the mesopolyploid Brassica oleracea.</title>
        <authorList>
            <person name="Parkin I.A."/>
            <person name="Koh C."/>
            <person name="Tang H."/>
            <person name="Robinson S.J."/>
            <person name="Kagale S."/>
            <person name="Clarke W.E."/>
            <person name="Town C.D."/>
            <person name="Nixon J."/>
            <person name="Krishnakumar V."/>
            <person name="Bidwell S.L."/>
            <person name="Denoeud F."/>
            <person name="Belcram H."/>
            <person name="Links M.G."/>
            <person name="Just J."/>
            <person name="Clarke C."/>
            <person name="Bender T."/>
            <person name="Huebert T."/>
            <person name="Mason A.S."/>
            <person name="Pires J.C."/>
            <person name="Barker G."/>
            <person name="Moore J."/>
            <person name="Walley P.G."/>
            <person name="Manoli S."/>
            <person name="Batley J."/>
            <person name="Edwards D."/>
            <person name="Nelson M.N."/>
            <person name="Wang X."/>
            <person name="Paterson A.H."/>
            <person name="King G."/>
            <person name="Bancroft I."/>
            <person name="Chalhoub B."/>
            <person name="Sharpe A.G."/>
        </authorList>
    </citation>
    <scope>NUCLEOTIDE SEQUENCE [LARGE SCALE GENOMIC DNA]</scope>
    <source>
        <strain evidence="2">cv. TO1000</strain>
    </source>
</reference>
<evidence type="ECO:0000256" key="1">
    <source>
        <dbReference type="SAM" id="MobiDB-lite"/>
    </source>
</evidence>
<feature type="region of interest" description="Disordered" evidence="1">
    <location>
        <begin position="79"/>
        <end position="128"/>
    </location>
</feature>
<name>A0A0D2ZYB2_BRAOL</name>
<dbReference type="AlphaFoldDB" id="A0A0D2ZYB2"/>
<proteinExistence type="predicted"/>
<organism evidence="2 3">
    <name type="scientific">Brassica oleracea var. oleracea</name>
    <dbReference type="NCBI Taxonomy" id="109376"/>
    <lineage>
        <taxon>Eukaryota</taxon>
        <taxon>Viridiplantae</taxon>
        <taxon>Streptophyta</taxon>
        <taxon>Embryophyta</taxon>
        <taxon>Tracheophyta</taxon>
        <taxon>Spermatophyta</taxon>
        <taxon>Magnoliopsida</taxon>
        <taxon>eudicotyledons</taxon>
        <taxon>Gunneridae</taxon>
        <taxon>Pentapetalae</taxon>
        <taxon>rosids</taxon>
        <taxon>malvids</taxon>
        <taxon>Brassicales</taxon>
        <taxon>Brassicaceae</taxon>
        <taxon>Brassiceae</taxon>
        <taxon>Brassica</taxon>
    </lineage>
</organism>
<accession>A0A0D2ZYB2</accession>
<evidence type="ECO:0000313" key="2">
    <source>
        <dbReference type="EnsemblPlants" id="Bo08248s010.1"/>
    </source>
</evidence>
<dbReference type="EnsemblPlants" id="Bo08248s010.1">
    <property type="protein sequence ID" value="Bo08248s010.1"/>
    <property type="gene ID" value="Bo08248s010"/>
</dbReference>